<evidence type="ECO:0000256" key="4">
    <source>
        <dbReference type="ARBA" id="ARBA00022553"/>
    </source>
</evidence>
<dbReference type="STRING" id="538381.GCA_001696535_03179"/>
<keyword evidence="5" id="KW-0808">Transferase</keyword>
<evidence type="ECO:0000256" key="1">
    <source>
        <dbReference type="ARBA" id="ARBA00000085"/>
    </source>
</evidence>
<dbReference type="InterPro" id="IPR036097">
    <property type="entry name" value="HisK_dim/P_sf"/>
</dbReference>
<keyword evidence="7" id="KW-0418">Kinase</keyword>
<evidence type="ECO:0000313" key="14">
    <source>
        <dbReference type="EMBL" id="SOB96907.1"/>
    </source>
</evidence>
<comment type="catalytic activity">
    <reaction evidence="1">
        <text>ATP + protein L-histidine = ADP + protein N-phospho-L-histidine.</text>
        <dbReference type="EC" id="2.7.13.3"/>
    </reaction>
</comment>
<evidence type="ECO:0000256" key="9">
    <source>
        <dbReference type="ARBA" id="ARBA00023012"/>
    </source>
</evidence>
<dbReference type="InterPro" id="IPR003660">
    <property type="entry name" value="HAMP_dom"/>
</dbReference>
<feature type="domain" description="Histidine kinase" evidence="12">
    <location>
        <begin position="247"/>
        <end position="465"/>
    </location>
</feature>
<protein>
    <recommendedName>
        <fullName evidence="3">histidine kinase</fullName>
        <ecNumber evidence="3">2.7.13.3</ecNumber>
    </recommendedName>
</protein>
<evidence type="ECO:0000259" key="12">
    <source>
        <dbReference type="PROSITE" id="PS50109"/>
    </source>
</evidence>
<dbReference type="SUPFAM" id="SSF55874">
    <property type="entry name" value="ATPase domain of HSP90 chaperone/DNA topoisomerase II/histidine kinase"/>
    <property type="match status" value="1"/>
</dbReference>
<dbReference type="Proteomes" id="UP000219331">
    <property type="component" value="Unassembled WGS sequence"/>
</dbReference>
<feature type="domain" description="HAMP" evidence="13">
    <location>
        <begin position="186"/>
        <end position="239"/>
    </location>
</feature>
<evidence type="ECO:0000256" key="6">
    <source>
        <dbReference type="ARBA" id="ARBA00022692"/>
    </source>
</evidence>
<reference evidence="14 15" key="1">
    <citation type="submission" date="2017-08" db="EMBL/GenBank/DDBJ databases">
        <authorList>
            <person name="de Groot N.N."/>
        </authorList>
    </citation>
    <scope>NUCLEOTIDE SEQUENCE [LARGE SCALE GENOMIC DNA]</scope>
    <source>
        <strain evidence="14 15">USBA 352</strain>
    </source>
</reference>
<evidence type="ECO:0000256" key="10">
    <source>
        <dbReference type="ARBA" id="ARBA00023136"/>
    </source>
</evidence>
<dbReference type="SMART" id="SM00387">
    <property type="entry name" value="HATPase_c"/>
    <property type="match status" value="1"/>
</dbReference>
<evidence type="ECO:0000313" key="15">
    <source>
        <dbReference type="Proteomes" id="UP000219331"/>
    </source>
</evidence>
<dbReference type="RefSeq" id="WP_342210262.1">
    <property type="nucleotide sequence ID" value="NZ_OBML01000002.1"/>
</dbReference>
<comment type="subcellular location">
    <subcellularLocation>
        <location evidence="2">Membrane</location>
    </subcellularLocation>
</comment>
<dbReference type="PROSITE" id="PS50109">
    <property type="entry name" value="HIS_KIN"/>
    <property type="match status" value="1"/>
</dbReference>
<dbReference type="PRINTS" id="PR00344">
    <property type="entry name" value="BCTRLSENSOR"/>
</dbReference>
<dbReference type="InterPro" id="IPR004358">
    <property type="entry name" value="Sig_transdc_His_kin-like_C"/>
</dbReference>
<keyword evidence="4" id="KW-0597">Phosphoprotein</keyword>
<dbReference type="Pfam" id="PF00672">
    <property type="entry name" value="HAMP"/>
    <property type="match status" value="1"/>
</dbReference>
<feature type="transmembrane region" description="Helical" evidence="11">
    <location>
        <begin position="166"/>
        <end position="184"/>
    </location>
</feature>
<evidence type="ECO:0000259" key="13">
    <source>
        <dbReference type="PROSITE" id="PS50885"/>
    </source>
</evidence>
<dbReference type="CDD" id="cd06225">
    <property type="entry name" value="HAMP"/>
    <property type="match status" value="1"/>
</dbReference>
<dbReference type="InterPro" id="IPR036890">
    <property type="entry name" value="HATPase_C_sf"/>
</dbReference>
<dbReference type="SUPFAM" id="SSF47384">
    <property type="entry name" value="Homodimeric domain of signal transducing histidine kinase"/>
    <property type="match status" value="1"/>
</dbReference>
<dbReference type="SMART" id="SM00304">
    <property type="entry name" value="HAMP"/>
    <property type="match status" value="1"/>
</dbReference>
<dbReference type="InterPro" id="IPR003594">
    <property type="entry name" value="HATPase_dom"/>
</dbReference>
<dbReference type="AlphaFoldDB" id="A0A285RRX1"/>
<keyword evidence="8 11" id="KW-1133">Transmembrane helix</keyword>
<dbReference type="EMBL" id="OBML01000002">
    <property type="protein sequence ID" value="SOB96907.1"/>
    <property type="molecule type" value="Genomic_DNA"/>
</dbReference>
<evidence type="ECO:0000256" key="11">
    <source>
        <dbReference type="SAM" id="Phobius"/>
    </source>
</evidence>
<dbReference type="PANTHER" id="PTHR45436:SF8">
    <property type="entry name" value="HISTIDINE KINASE"/>
    <property type="match status" value="1"/>
</dbReference>
<dbReference type="Gene3D" id="3.30.565.10">
    <property type="entry name" value="Histidine kinase-like ATPase, C-terminal domain"/>
    <property type="match status" value="1"/>
</dbReference>
<dbReference type="SMART" id="SM00388">
    <property type="entry name" value="HisKA"/>
    <property type="match status" value="1"/>
</dbReference>
<dbReference type="GO" id="GO:0000155">
    <property type="term" value="F:phosphorelay sensor kinase activity"/>
    <property type="evidence" value="ECO:0007669"/>
    <property type="project" value="InterPro"/>
</dbReference>
<evidence type="ECO:0000256" key="5">
    <source>
        <dbReference type="ARBA" id="ARBA00022679"/>
    </source>
</evidence>
<accession>A0A285RRX1</accession>
<dbReference type="Gene3D" id="6.10.340.10">
    <property type="match status" value="1"/>
</dbReference>
<name>A0A285RRX1_9HYPH</name>
<keyword evidence="15" id="KW-1185">Reference proteome</keyword>
<dbReference type="Pfam" id="PF00512">
    <property type="entry name" value="HisKA"/>
    <property type="match status" value="1"/>
</dbReference>
<dbReference type="EC" id="2.7.13.3" evidence="3"/>
<keyword evidence="6 11" id="KW-0812">Transmembrane</keyword>
<evidence type="ECO:0000256" key="2">
    <source>
        <dbReference type="ARBA" id="ARBA00004370"/>
    </source>
</evidence>
<sequence length="476" mass="51343">MSEMTATGRLFRTTAIKLALIYLAALTLASGAVLIYLSQNTASVLREQVVDTVDAEISGLADQYRIGGIRALVATVDARSRRPGASLYLVTDFAANQLVGNIEQLDDRVLAGESGELQRVIYTPIGGGPRREALARVFQLSGGFRLLVGRDLQEQQYFRSLLAEAMRFWLFVLAALGLVTWVFVSRRVLKRIDAMTATSRRIMSGDLSERLPVEGSGDEFDRLAIGLNAMLTRIEALMQGLKDVSDNIAHDLKTPLTRMRNRLEEALRSDLAGDSKARAVLETTIDDCDALIRTFNALLRIARVEAGSSDASFDEIDVSELVREVAELYAPVAEDEGGGMELRVADGLRVSGNRELLVQALINLVENALKYARQEEGEGARVELEARADGDEVLLGVRDHGPGIADADKERVLHRFVRLEASRSAPGSGLGLSLVAAVARLHRGRLELSDAQPGLMAMLRLPAAGGAGGAAPAGGD</sequence>
<dbReference type="Pfam" id="PF02518">
    <property type="entry name" value="HATPase_c"/>
    <property type="match status" value="1"/>
</dbReference>
<dbReference type="InterPro" id="IPR005467">
    <property type="entry name" value="His_kinase_dom"/>
</dbReference>
<dbReference type="GO" id="GO:0005886">
    <property type="term" value="C:plasma membrane"/>
    <property type="evidence" value="ECO:0007669"/>
    <property type="project" value="TreeGrafter"/>
</dbReference>
<keyword evidence="9" id="KW-0902">Two-component regulatory system</keyword>
<evidence type="ECO:0000256" key="3">
    <source>
        <dbReference type="ARBA" id="ARBA00012438"/>
    </source>
</evidence>
<dbReference type="InterPro" id="IPR003661">
    <property type="entry name" value="HisK_dim/P_dom"/>
</dbReference>
<dbReference type="CDD" id="cd00082">
    <property type="entry name" value="HisKA"/>
    <property type="match status" value="1"/>
</dbReference>
<keyword evidence="10 11" id="KW-0472">Membrane</keyword>
<dbReference type="InterPro" id="IPR050428">
    <property type="entry name" value="TCS_sensor_his_kinase"/>
</dbReference>
<dbReference type="SUPFAM" id="SSF158472">
    <property type="entry name" value="HAMP domain-like"/>
    <property type="match status" value="1"/>
</dbReference>
<dbReference type="PANTHER" id="PTHR45436">
    <property type="entry name" value="SENSOR HISTIDINE KINASE YKOH"/>
    <property type="match status" value="1"/>
</dbReference>
<evidence type="ECO:0000256" key="8">
    <source>
        <dbReference type="ARBA" id="ARBA00022989"/>
    </source>
</evidence>
<dbReference type="PROSITE" id="PS50885">
    <property type="entry name" value="HAMP"/>
    <property type="match status" value="1"/>
</dbReference>
<proteinExistence type="predicted"/>
<gene>
    <name evidence="14" type="ORF">SAMN05421512_102342</name>
</gene>
<evidence type="ECO:0000256" key="7">
    <source>
        <dbReference type="ARBA" id="ARBA00022777"/>
    </source>
</evidence>
<organism evidence="14 15">
    <name type="scientific">Stappia indica</name>
    <dbReference type="NCBI Taxonomy" id="538381"/>
    <lineage>
        <taxon>Bacteria</taxon>
        <taxon>Pseudomonadati</taxon>
        <taxon>Pseudomonadota</taxon>
        <taxon>Alphaproteobacteria</taxon>
        <taxon>Hyphomicrobiales</taxon>
        <taxon>Stappiaceae</taxon>
        <taxon>Stappia</taxon>
    </lineage>
</organism>
<dbReference type="Gene3D" id="1.10.287.130">
    <property type="match status" value="1"/>
</dbReference>